<protein>
    <recommendedName>
        <fullName evidence="1">Transposase IS200-like domain-containing protein</fullName>
    </recommendedName>
</protein>
<dbReference type="InterPro" id="IPR002686">
    <property type="entry name" value="Transposase_17"/>
</dbReference>
<dbReference type="SUPFAM" id="SSF143422">
    <property type="entry name" value="Transposase IS200-like"/>
    <property type="match status" value="1"/>
</dbReference>
<organism evidence="2 3">
    <name type="scientific">Candidatus Roizmanbacteria bacterium CG_4_8_14_3_um_filter_36_10</name>
    <dbReference type="NCBI Taxonomy" id="1974834"/>
    <lineage>
        <taxon>Bacteria</taxon>
        <taxon>Candidatus Roizmaniibacteriota</taxon>
    </lineage>
</organism>
<gene>
    <name evidence="2" type="ORF">CO007_02320</name>
</gene>
<name>A0A2M8GMZ3_9BACT</name>
<comment type="caution">
    <text evidence="2">The sequence shown here is derived from an EMBL/GenBank/DDBJ whole genome shotgun (WGS) entry which is preliminary data.</text>
</comment>
<dbReference type="SMART" id="SM01321">
    <property type="entry name" value="Y1_Tnp"/>
    <property type="match status" value="1"/>
</dbReference>
<dbReference type="PANTHER" id="PTHR34322:SF2">
    <property type="entry name" value="TRANSPOSASE IS200-LIKE DOMAIN-CONTAINING PROTEIN"/>
    <property type="match status" value="1"/>
</dbReference>
<evidence type="ECO:0000259" key="1">
    <source>
        <dbReference type="SMART" id="SM01321"/>
    </source>
</evidence>
<reference evidence="3" key="1">
    <citation type="submission" date="2017-09" db="EMBL/GenBank/DDBJ databases">
        <title>Depth-based differentiation of microbial function through sediment-hosted aquifers and enrichment of novel symbionts in the deep terrestrial subsurface.</title>
        <authorList>
            <person name="Probst A.J."/>
            <person name="Ladd B."/>
            <person name="Jarett J.K."/>
            <person name="Geller-Mcgrath D.E."/>
            <person name="Sieber C.M.K."/>
            <person name="Emerson J.B."/>
            <person name="Anantharaman K."/>
            <person name="Thomas B.C."/>
            <person name="Malmstrom R."/>
            <person name="Stieglmeier M."/>
            <person name="Klingl A."/>
            <person name="Woyke T."/>
            <person name="Ryan C.M."/>
            <person name="Banfield J.F."/>
        </authorList>
    </citation>
    <scope>NUCLEOTIDE SEQUENCE [LARGE SCALE GENOMIC DNA]</scope>
</reference>
<dbReference type="InterPro" id="IPR036515">
    <property type="entry name" value="Transposase_17_sf"/>
</dbReference>
<accession>A0A2M8GMZ3</accession>
<dbReference type="GO" id="GO:0003677">
    <property type="term" value="F:DNA binding"/>
    <property type="evidence" value="ECO:0007669"/>
    <property type="project" value="InterPro"/>
</dbReference>
<dbReference type="EMBL" id="PFQK01000042">
    <property type="protein sequence ID" value="PJC81913.1"/>
    <property type="molecule type" value="Genomic_DNA"/>
</dbReference>
<feature type="domain" description="Transposase IS200-like" evidence="1">
    <location>
        <begin position="5"/>
        <end position="146"/>
    </location>
</feature>
<proteinExistence type="predicted"/>
<dbReference type="Proteomes" id="UP000229370">
    <property type="component" value="Unassembled WGS sequence"/>
</dbReference>
<evidence type="ECO:0000313" key="3">
    <source>
        <dbReference type="Proteomes" id="UP000229370"/>
    </source>
</evidence>
<evidence type="ECO:0000313" key="2">
    <source>
        <dbReference type="EMBL" id="PJC81913.1"/>
    </source>
</evidence>
<dbReference type="Gene3D" id="3.30.70.1290">
    <property type="entry name" value="Transposase IS200-like"/>
    <property type="match status" value="1"/>
</dbReference>
<dbReference type="GO" id="GO:0006313">
    <property type="term" value="P:DNA transposition"/>
    <property type="evidence" value="ECO:0007669"/>
    <property type="project" value="InterPro"/>
</dbReference>
<sequence length="211" mass="25511">MKKFPEGKIYHVFNKSIANYPIFKDLNNSQRFIQVLDYYNNLLVQSNLGNYLKTNKNYSPELLTVKDDRLIKFLAYCIMPDHYHLLIEILKENCLSKYINDIENSYSRFFNIKFNRKGPLWQSNFKFILIKSNEQLLHISRYININPTTNYLVEKPEDWIFSSYKYYLNNNILKNYLTEISINDTDSYKNFCENNIDYQRKLKLIKKLIME</sequence>
<dbReference type="AlphaFoldDB" id="A0A2M8GMZ3"/>
<dbReference type="Pfam" id="PF01797">
    <property type="entry name" value="Y1_Tnp"/>
    <property type="match status" value="1"/>
</dbReference>
<dbReference type="PANTHER" id="PTHR34322">
    <property type="entry name" value="TRANSPOSASE, Y1_TNP DOMAIN-CONTAINING"/>
    <property type="match status" value="1"/>
</dbReference>
<dbReference type="GO" id="GO:0004803">
    <property type="term" value="F:transposase activity"/>
    <property type="evidence" value="ECO:0007669"/>
    <property type="project" value="InterPro"/>
</dbReference>